<sequence>MRSWWSTGAPAMSSCCQVLTRGGANCLAVCCWTRIPNAKIGDFGLARLKTEVDDQGEHGGSFGGGRARGGGGGERERGKEKRDGDDNGSILEESVSLNVVTGGLEEGRSPECCVVRIGDSVRRGRNGVLLSEYNSRRRKYNVDRK</sequence>
<keyword evidence="2" id="KW-0732">Signal</keyword>
<evidence type="ECO:0008006" key="5">
    <source>
        <dbReference type="Google" id="ProtNLM"/>
    </source>
</evidence>
<dbReference type="EMBL" id="RDQH01000334">
    <property type="protein sequence ID" value="RXH91017.1"/>
    <property type="molecule type" value="Genomic_DNA"/>
</dbReference>
<dbReference type="PROSITE" id="PS51257">
    <property type="entry name" value="PROKAR_LIPOPROTEIN"/>
    <property type="match status" value="1"/>
</dbReference>
<name>A0A498J8I6_MALDO</name>
<protein>
    <recommendedName>
        <fullName evidence="5">Protein kinase domain-containing protein</fullName>
    </recommendedName>
</protein>
<feature type="region of interest" description="Disordered" evidence="1">
    <location>
        <begin position="54"/>
        <end position="93"/>
    </location>
</feature>
<dbReference type="Proteomes" id="UP000290289">
    <property type="component" value="Chromosome 8"/>
</dbReference>
<gene>
    <name evidence="3" type="ORF">DVH24_020040</name>
</gene>
<reference evidence="3 4" key="1">
    <citation type="submission" date="2018-10" db="EMBL/GenBank/DDBJ databases">
        <title>A high-quality apple genome assembly.</title>
        <authorList>
            <person name="Hu J."/>
        </authorList>
    </citation>
    <scope>NUCLEOTIDE SEQUENCE [LARGE SCALE GENOMIC DNA]</scope>
    <source>
        <strain evidence="4">cv. HFTH1</strain>
        <tissue evidence="3">Young leaf</tissue>
    </source>
</reference>
<evidence type="ECO:0000313" key="3">
    <source>
        <dbReference type="EMBL" id="RXH91017.1"/>
    </source>
</evidence>
<feature type="signal peptide" evidence="2">
    <location>
        <begin position="1"/>
        <end position="15"/>
    </location>
</feature>
<evidence type="ECO:0000256" key="2">
    <source>
        <dbReference type="SAM" id="SignalP"/>
    </source>
</evidence>
<comment type="caution">
    <text evidence="3">The sequence shown here is derived from an EMBL/GenBank/DDBJ whole genome shotgun (WGS) entry which is preliminary data.</text>
</comment>
<evidence type="ECO:0000256" key="1">
    <source>
        <dbReference type="SAM" id="MobiDB-lite"/>
    </source>
</evidence>
<evidence type="ECO:0000313" key="4">
    <source>
        <dbReference type="Proteomes" id="UP000290289"/>
    </source>
</evidence>
<feature type="compositionally biased region" description="Basic and acidic residues" evidence="1">
    <location>
        <begin position="73"/>
        <end position="85"/>
    </location>
</feature>
<keyword evidence="4" id="KW-1185">Reference proteome</keyword>
<organism evidence="3 4">
    <name type="scientific">Malus domestica</name>
    <name type="common">Apple</name>
    <name type="synonym">Pyrus malus</name>
    <dbReference type="NCBI Taxonomy" id="3750"/>
    <lineage>
        <taxon>Eukaryota</taxon>
        <taxon>Viridiplantae</taxon>
        <taxon>Streptophyta</taxon>
        <taxon>Embryophyta</taxon>
        <taxon>Tracheophyta</taxon>
        <taxon>Spermatophyta</taxon>
        <taxon>Magnoliopsida</taxon>
        <taxon>eudicotyledons</taxon>
        <taxon>Gunneridae</taxon>
        <taxon>Pentapetalae</taxon>
        <taxon>rosids</taxon>
        <taxon>fabids</taxon>
        <taxon>Rosales</taxon>
        <taxon>Rosaceae</taxon>
        <taxon>Amygdaloideae</taxon>
        <taxon>Maleae</taxon>
        <taxon>Malus</taxon>
    </lineage>
</organism>
<accession>A0A498J8I6</accession>
<feature type="compositionally biased region" description="Gly residues" evidence="1">
    <location>
        <begin position="58"/>
        <end position="72"/>
    </location>
</feature>
<proteinExistence type="predicted"/>
<feature type="chain" id="PRO_5019851184" description="Protein kinase domain-containing protein" evidence="2">
    <location>
        <begin position="16"/>
        <end position="145"/>
    </location>
</feature>
<dbReference type="AlphaFoldDB" id="A0A498J8I6"/>